<proteinExistence type="predicted"/>
<name>A0A8S1YSW0_PAROT</name>
<evidence type="ECO:0000313" key="2">
    <source>
        <dbReference type="Proteomes" id="UP000683925"/>
    </source>
</evidence>
<accession>A0A8S1YSW0</accession>
<dbReference type="EMBL" id="CAJJDP010000252">
    <property type="protein sequence ID" value="CAD8215414.1"/>
    <property type="molecule type" value="Genomic_DNA"/>
</dbReference>
<gene>
    <name evidence="1" type="ORF">POCTA_138.1.T2480006</name>
</gene>
<reference evidence="1" key="1">
    <citation type="submission" date="2021-01" db="EMBL/GenBank/DDBJ databases">
        <authorList>
            <consortium name="Genoscope - CEA"/>
            <person name="William W."/>
        </authorList>
    </citation>
    <scope>NUCLEOTIDE SEQUENCE</scope>
</reference>
<protein>
    <submittedName>
        <fullName evidence="1">Uncharacterized protein</fullName>
    </submittedName>
</protein>
<comment type="caution">
    <text evidence="1">The sequence shown here is derived from an EMBL/GenBank/DDBJ whole genome shotgun (WGS) entry which is preliminary data.</text>
</comment>
<keyword evidence="2" id="KW-1185">Reference proteome</keyword>
<dbReference type="Proteomes" id="UP000683925">
    <property type="component" value="Unassembled WGS sequence"/>
</dbReference>
<organism evidence="1 2">
    <name type="scientific">Paramecium octaurelia</name>
    <dbReference type="NCBI Taxonomy" id="43137"/>
    <lineage>
        <taxon>Eukaryota</taxon>
        <taxon>Sar</taxon>
        <taxon>Alveolata</taxon>
        <taxon>Ciliophora</taxon>
        <taxon>Intramacronucleata</taxon>
        <taxon>Oligohymenophorea</taxon>
        <taxon>Peniculida</taxon>
        <taxon>Parameciidae</taxon>
        <taxon>Paramecium</taxon>
    </lineage>
</organism>
<evidence type="ECO:0000313" key="1">
    <source>
        <dbReference type="EMBL" id="CAD8215414.1"/>
    </source>
</evidence>
<sequence>MKKIQINSNKIWKIYIFQRYLLIWNRQRTRRKMVYGLINEMEKHLEIQVGTFKMGKSKVNGMSQLRIFEDKLQQSSSSIGMGRIHGYLKIGIWDISIMKQRLDIREYKIDKKVGKWDIFVEGIEIQQYRVKECLVMVDCMTKKVMGKRLEHGLSQAKNIEKQQRLSK</sequence>
<dbReference type="AlphaFoldDB" id="A0A8S1YSW0"/>